<dbReference type="PROSITE" id="PS50090">
    <property type="entry name" value="MYB_LIKE"/>
    <property type="match status" value="1"/>
</dbReference>
<feature type="compositionally biased region" description="Low complexity" evidence="1">
    <location>
        <begin position="567"/>
        <end position="586"/>
    </location>
</feature>
<comment type="caution">
    <text evidence="3">The sequence shown here is derived from an EMBL/GenBank/DDBJ whole genome shotgun (WGS) entry which is preliminary data.</text>
</comment>
<feature type="region of interest" description="Disordered" evidence="1">
    <location>
        <begin position="30"/>
        <end position="51"/>
    </location>
</feature>
<protein>
    <recommendedName>
        <fullName evidence="2">Myb-like domain-containing protein</fullName>
    </recommendedName>
</protein>
<feature type="compositionally biased region" description="Basic and acidic residues" evidence="1">
    <location>
        <begin position="30"/>
        <end position="43"/>
    </location>
</feature>
<name>A0AAN7AYH8_9PEZI</name>
<reference evidence="3" key="2">
    <citation type="submission" date="2023-05" db="EMBL/GenBank/DDBJ databases">
        <authorList>
            <consortium name="Lawrence Berkeley National Laboratory"/>
            <person name="Steindorff A."/>
            <person name="Hensen N."/>
            <person name="Bonometti L."/>
            <person name="Westerberg I."/>
            <person name="Brannstrom I.O."/>
            <person name="Guillou S."/>
            <person name="Cros-Aarteil S."/>
            <person name="Calhoun S."/>
            <person name="Haridas S."/>
            <person name="Kuo A."/>
            <person name="Mondo S."/>
            <person name="Pangilinan J."/>
            <person name="Riley R."/>
            <person name="Labutti K."/>
            <person name="Andreopoulos B."/>
            <person name="Lipzen A."/>
            <person name="Chen C."/>
            <person name="Yanf M."/>
            <person name="Daum C."/>
            <person name="Ng V."/>
            <person name="Clum A."/>
            <person name="Ohm R."/>
            <person name="Martin F."/>
            <person name="Silar P."/>
            <person name="Natvig D."/>
            <person name="Lalanne C."/>
            <person name="Gautier V."/>
            <person name="Ament-Velasquez S.L."/>
            <person name="Kruys A."/>
            <person name="Hutchinson M.I."/>
            <person name="Powell A.J."/>
            <person name="Barry K."/>
            <person name="Miller A.N."/>
            <person name="Grigoriev I.V."/>
            <person name="Debuchy R."/>
            <person name="Gladieux P."/>
            <person name="Thoren M.H."/>
            <person name="Johannesson H."/>
        </authorList>
    </citation>
    <scope>NUCLEOTIDE SEQUENCE</scope>
    <source>
        <strain evidence="3">CBS 315.58</strain>
    </source>
</reference>
<dbReference type="Proteomes" id="UP001303160">
    <property type="component" value="Unassembled WGS sequence"/>
</dbReference>
<dbReference type="AlphaFoldDB" id="A0AAN7AYH8"/>
<organism evidence="3 4">
    <name type="scientific">Triangularia verruculosa</name>
    <dbReference type="NCBI Taxonomy" id="2587418"/>
    <lineage>
        <taxon>Eukaryota</taxon>
        <taxon>Fungi</taxon>
        <taxon>Dikarya</taxon>
        <taxon>Ascomycota</taxon>
        <taxon>Pezizomycotina</taxon>
        <taxon>Sordariomycetes</taxon>
        <taxon>Sordariomycetidae</taxon>
        <taxon>Sordariales</taxon>
        <taxon>Podosporaceae</taxon>
        <taxon>Triangularia</taxon>
    </lineage>
</organism>
<dbReference type="EMBL" id="MU863902">
    <property type="protein sequence ID" value="KAK4201940.1"/>
    <property type="molecule type" value="Genomic_DNA"/>
</dbReference>
<evidence type="ECO:0000256" key="1">
    <source>
        <dbReference type="SAM" id="MobiDB-lite"/>
    </source>
</evidence>
<keyword evidence="4" id="KW-1185">Reference proteome</keyword>
<feature type="region of interest" description="Disordered" evidence="1">
    <location>
        <begin position="564"/>
        <end position="586"/>
    </location>
</feature>
<feature type="region of interest" description="Disordered" evidence="1">
    <location>
        <begin position="129"/>
        <end position="167"/>
    </location>
</feature>
<reference evidence="3" key="1">
    <citation type="journal article" date="2023" name="Mol. Phylogenet. Evol.">
        <title>Genome-scale phylogeny and comparative genomics of the fungal order Sordariales.</title>
        <authorList>
            <person name="Hensen N."/>
            <person name="Bonometti L."/>
            <person name="Westerberg I."/>
            <person name="Brannstrom I.O."/>
            <person name="Guillou S."/>
            <person name="Cros-Aarteil S."/>
            <person name="Calhoun S."/>
            <person name="Haridas S."/>
            <person name="Kuo A."/>
            <person name="Mondo S."/>
            <person name="Pangilinan J."/>
            <person name="Riley R."/>
            <person name="LaButti K."/>
            <person name="Andreopoulos B."/>
            <person name="Lipzen A."/>
            <person name="Chen C."/>
            <person name="Yan M."/>
            <person name="Daum C."/>
            <person name="Ng V."/>
            <person name="Clum A."/>
            <person name="Steindorff A."/>
            <person name="Ohm R.A."/>
            <person name="Martin F."/>
            <person name="Silar P."/>
            <person name="Natvig D.O."/>
            <person name="Lalanne C."/>
            <person name="Gautier V."/>
            <person name="Ament-Velasquez S.L."/>
            <person name="Kruys A."/>
            <person name="Hutchinson M.I."/>
            <person name="Powell A.J."/>
            <person name="Barry K."/>
            <person name="Miller A.N."/>
            <person name="Grigoriev I.V."/>
            <person name="Debuchy R."/>
            <person name="Gladieux P."/>
            <person name="Hiltunen Thoren M."/>
            <person name="Johannesson H."/>
        </authorList>
    </citation>
    <scope>NUCLEOTIDE SEQUENCE</scope>
    <source>
        <strain evidence="3">CBS 315.58</strain>
    </source>
</reference>
<feature type="domain" description="Myb-like" evidence="2">
    <location>
        <begin position="545"/>
        <end position="619"/>
    </location>
</feature>
<feature type="region of interest" description="Disordered" evidence="1">
    <location>
        <begin position="379"/>
        <end position="460"/>
    </location>
</feature>
<sequence length="661" mass="72742">MLLKRGSSPMDEAYWGHSVFTSSRAERSKAAVKIDRRKREGLRGKKSSQRQARQLAAQDLGIGGECGLPMKDELQLFINMMGPQVDMLWPVQDFVPSAVWANLNSDTVETSQLLLPHDMSFNPTPLINGVDESGSQHSPPSGLGIYDQRGHPVRSGSVGNSGTFLAGQEPTILSGPPAYVSLYSQPQSTDPRTNWRHQSTNANIAYWQPSTASPFASSHSGAHWDQESDASTLIMEYNQSLHYTLGINALPQTDVGLCHGLPSGLPDMSGMKALPEEDDLEYFGSPPFPNALYDSSSGSFSSTGASDMLEAMALRDSSESIHSPWSASKEHLGNKTLPCIRPASPHHADSWTWSSTSSSAPMFQSCACDSDLPHSSSSESIRTSFLADSSSSSHPMDIGAENHRPSKGRKILPDRPRLLAAPVLKSNDKPITTHSNKARRSTKSSVESMSPSVRKTAKLAAKPRNTPILPALSPVPRAVISSPRRLDEDEEMTEAELADRKAKDEFLIASRQKGLTYKQIRMEGGYTEAESTLRGRYRALTKSKEERVRKPEWSEMDLILLERGVRELSPPTSSRDSSGSEGPLSSKVPWKKVAEYIVQSGGTYLFGNSTCRKRWDELVREQTTLGKDPRLPFFEQNTGAMRAAFEERMRGQEAGYRYGRH</sequence>
<feature type="compositionally biased region" description="Polar residues" evidence="1">
    <location>
        <begin position="443"/>
        <end position="453"/>
    </location>
</feature>
<accession>A0AAN7AYH8</accession>
<evidence type="ECO:0000259" key="2">
    <source>
        <dbReference type="PROSITE" id="PS50090"/>
    </source>
</evidence>
<feature type="compositionally biased region" description="Polar residues" evidence="1">
    <location>
        <begin position="381"/>
        <end position="394"/>
    </location>
</feature>
<dbReference type="InterPro" id="IPR001005">
    <property type="entry name" value="SANT/Myb"/>
</dbReference>
<evidence type="ECO:0000313" key="4">
    <source>
        <dbReference type="Proteomes" id="UP001303160"/>
    </source>
</evidence>
<proteinExistence type="predicted"/>
<gene>
    <name evidence="3" type="ORF">QBC40DRAFT_347493</name>
</gene>
<evidence type="ECO:0000313" key="3">
    <source>
        <dbReference type="EMBL" id="KAK4201940.1"/>
    </source>
</evidence>